<protein>
    <recommendedName>
        <fullName evidence="3">DUF3558 domain-containing protein</fullName>
    </recommendedName>
</protein>
<sequence>MRVKIALLAAATLVTAAGVGVGVILHSPDEPAPTRPSTTTLAQVDTTTIVVAREPFCDRLPDADVKAALAGEPTRTASYGDGDSATLTGAEGSVTDVAQEYGCTWTGPRTAGATTAGTTARAWVFAPPVTLAWARQMSARAPKGCRAQQGPAYGRPTLAFTCTSQRRSTVSYRGLFGDAWLSCELIGRPGEAASEVTERAGRWCLAVARAATA</sequence>
<dbReference type="Proteomes" id="UP001556631">
    <property type="component" value="Unassembled WGS sequence"/>
</dbReference>
<name>A0ABV3T4Y0_9ACTN</name>
<reference evidence="1 2" key="1">
    <citation type="submission" date="2024-07" db="EMBL/GenBank/DDBJ databases">
        <authorList>
            <person name="Lee S."/>
            <person name="Kang M."/>
        </authorList>
    </citation>
    <scope>NUCLEOTIDE SEQUENCE [LARGE SCALE GENOMIC DNA]</scope>
    <source>
        <strain evidence="1 2">DS6</strain>
    </source>
</reference>
<accession>A0ABV3T4Y0</accession>
<dbReference type="EMBL" id="JBFPJR010000057">
    <property type="protein sequence ID" value="MEX0429707.1"/>
    <property type="molecule type" value="Genomic_DNA"/>
</dbReference>
<dbReference type="RefSeq" id="WP_367995673.1">
    <property type="nucleotide sequence ID" value="NZ_JBFPJR010000057.1"/>
</dbReference>
<keyword evidence="2" id="KW-1185">Reference proteome</keyword>
<evidence type="ECO:0000313" key="2">
    <source>
        <dbReference type="Proteomes" id="UP001556631"/>
    </source>
</evidence>
<gene>
    <name evidence="1" type="ORF">AB3X52_18980</name>
</gene>
<organism evidence="1 2">
    <name type="scientific">Nocardioides eburneus</name>
    <dbReference type="NCBI Taxonomy" id="3231482"/>
    <lineage>
        <taxon>Bacteria</taxon>
        <taxon>Bacillati</taxon>
        <taxon>Actinomycetota</taxon>
        <taxon>Actinomycetes</taxon>
        <taxon>Propionibacteriales</taxon>
        <taxon>Nocardioidaceae</taxon>
        <taxon>Nocardioides</taxon>
    </lineage>
</organism>
<evidence type="ECO:0008006" key="3">
    <source>
        <dbReference type="Google" id="ProtNLM"/>
    </source>
</evidence>
<proteinExistence type="predicted"/>
<evidence type="ECO:0000313" key="1">
    <source>
        <dbReference type="EMBL" id="MEX0429707.1"/>
    </source>
</evidence>
<comment type="caution">
    <text evidence="1">The sequence shown here is derived from an EMBL/GenBank/DDBJ whole genome shotgun (WGS) entry which is preliminary data.</text>
</comment>